<reference evidence="1 2" key="1">
    <citation type="submission" date="2020-11" db="EMBL/GenBank/DDBJ databases">
        <title>Carbohydrate-dependent, anaerobic sulfur respiration: A novel catabolism in halophilic archaea.</title>
        <authorList>
            <person name="Sorokin D.Y."/>
            <person name="Messina E."/>
            <person name="Smedile F."/>
            <person name="La Cono V."/>
            <person name="Hallsworth J.E."/>
            <person name="Yakimov M.M."/>
        </authorList>
    </citation>
    <scope>NUCLEOTIDE SEQUENCE [LARGE SCALE GENOMIC DNA]</scope>
    <source>
        <strain evidence="1 2">HSR12-2</strain>
    </source>
</reference>
<proteinExistence type="predicted"/>
<accession>A0A897N816</accession>
<dbReference type="Proteomes" id="UP000662973">
    <property type="component" value="Chromosome"/>
</dbReference>
<dbReference type="KEGG" id="hds:HSR122_1192"/>
<name>A0A897N816_9EURY</name>
<sequence length="42" mass="4818">MNHAETFLLAPLRGLRLVWFKSVREHFHGSPARSRRSLAGSQ</sequence>
<dbReference type="AlphaFoldDB" id="A0A897N816"/>
<organism evidence="1 2">
    <name type="scientific">Halapricum desulfuricans</name>
    <dbReference type="NCBI Taxonomy" id="2841257"/>
    <lineage>
        <taxon>Archaea</taxon>
        <taxon>Methanobacteriati</taxon>
        <taxon>Methanobacteriota</taxon>
        <taxon>Stenosarchaea group</taxon>
        <taxon>Halobacteria</taxon>
        <taxon>Halobacteriales</taxon>
        <taxon>Haloarculaceae</taxon>
        <taxon>Halapricum</taxon>
    </lineage>
</organism>
<evidence type="ECO:0000313" key="1">
    <source>
        <dbReference type="EMBL" id="QSG08591.1"/>
    </source>
</evidence>
<dbReference type="EMBL" id="CP064788">
    <property type="protein sequence ID" value="QSG08591.1"/>
    <property type="molecule type" value="Genomic_DNA"/>
</dbReference>
<protein>
    <submittedName>
        <fullName evidence="1">Uncharacterized protein</fullName>
    </submittedName>
</protein>
<gene>
    <name evidence="1" type="ORF">HSR122_1192</name>
</gene>
<keyword evidence="2" id="KW-1185">Reference proteome</keyword>
<evidence type="ECO:0000313" key="2">
    <source>
        <dbReference type="Proteomes" id="UP000662973"/>
    </source>
</evidence>